<dbReference type="Proteomes" id="UP000006727">
    <property type="component" value="Chromosome 22"/>
</dbReference>
<reference evidence="3" key="3">
    <citation type="submission" date="2020-12" db="UniProtKB">
        <authorList>
            <consortium name="EnsemblPlants"/>
        </authorList>
    </citation>
    <scope>IDENTIFICATION</scope>
</reference>
<protein>
    <submittedName>
        <fullName evidence="2 3">Uncharacterized protein</fullName>
    </submittedName>
</protein>
<dbReference type="PANTHER" id="PTHR31210">
    <property type="entry name" value="OS06G0731900 PROTEIN"/>
    <property type="match status" value="1"/>
</dbReference>
<sequence>MQTSFRNYTISGRLIKCLNKPTVFYLVAVLIGFKLFFSGKFVNERNSKVERVMPTNLLALAVGIKQKNIVNEIIQKLISGMISPGVINPYTLLACIKPNDLGVENFHADKYLEIMKAEGLEISQPALDSSSLDIHHALTRRVASARAHKNILRNRGSTICTTESNGPPCTRFVEVMAPVFSKAAWRCVWYMIQNDLVHGWGIDFKIVYCSQGIRSEKVGIIDAEYLIHKGIPSLGGPGRNKTFGREYKKYIFGKRKKRSIEDEFCLDEFCLDNRILQEQINSRQEARKRSNTEMISFLKRWKAAVKEDLIWKDPYKLLNDSSGNYQSEVKSFFQEKCADYETCGCILSPFFCTVEGVKRVLFQPKGRSED</sequence>
<keyword evidence="1" id="KW-0472">Membrane</keyword>
<dbReference type="PANTHER" id="PTHR31210:SF47">
    <property type="entry name" value="OS07G0564800 PROTEIN"/>
    <property type="match status" value="1"/>
</dbReference>
<reference evidence="2 4" key="2">
    <citation type="journal article" date="2018" name="Plant J.">
        <title>The Physcomitrella patens chromosome-scale assembly reveals moss genome structure and evolution.</title>
        <authorList>
            <person name="Lang D."/>
            <person name="Ullrich K.K."/>
            <person name="Murat F."/>
            <person name="Fuchs J."/>
            <person name="Jenkins J."/>
            <person name="Haas F.B."/>
            <person name="Piednoel M."/>
            <person name="Gundlach H."/>
            <person name="Van Bel M."/>
            <person name="Meyberg R."/>
            <person name="Vives C."/>
            <person name="Morata J."/>
            <person name="Symeonidi A."/>
            <person name="Hiss M."/>
            <person name="Muchero W."/>
            <person name="Kamisugi Y."/>
            <person name="Saleh O."/>
            <person name="Blanc G."/>
            <person name="Decker E.L."/>
            <person name="van Gessel N."/>
            <person name="Grimwood J."/>
            <person name="Hayes R.D."/>
            <person name="Graham S.W."/>
            <person name="Gunter L.E."/>
            <person name="McDaniel S.F."/>
            <person name="Hoernstein S.N.W."/>
            <person name="Larsson A."/>
            <person name="Li F.W."/>
            <person name="Perroud P.F."/>
            <person name="Phillips J."/>
            <person name="Ranjan P."/>
            <person name="Rokshar D.S."/>
            <person name="Rothfels C.J."/>
            <person name="Schneider L."/>
            <person name="Shu S."/>
            <person name="Stevenson D.W."/>
            <person name="Thummler F."/>
            <person name="Tillich M."/>
            <person name="Villarreal Aguilar J.C."/>
            <person name="Widiez T."/>
            <person name="Wong G.K."/>
            <person name="Wymore A."/>
            <person name="Zhang Y."/>
            <person name="Zimmer A.D."/>
            <person name="Quatrano R.S."/>
            <person name="Mayer K.F.X."/>
            <person name="Goodstein D."/>
            <person name="Casacuberta J.M."/>
            <person name="Vandepoele K."/>
            <person name="Reski R."/>
            <person name="Cuming A.C."/>
            <person name="Tuskan G.A."/>
            <person name="Maumus F."/>
            <person name="Salse J."/>
            <person name="Schmutz J."/>
            <person name="Rensing S.A."/>
        </authorList>
    </citation>
    <scope>NUCLEOTIDE SEQUENCE [LARGE SCALE GENOMIC DNA]</scope>
    <source>
        <strain evidence="3 4">cv. Gransden 2004</strain>
    </source>
</reference>
<evidence type="ECO:0000256" key="1">
    <source>
        <dbReference type="SAM" id="Phobius"/>
    </source>
</evidence>
<dbReference type="Gramene" id="Pp3c22_18280V3.1">
    <property type="protein sequence ID" value="Pp3c22_18280V3.1"/>
    <property type="gene ID" value="Pp3c22_18280"/>
</dbReference>
<keyword evidence="4" id="KW-1185">Reference proteome</keyword>
<dbReference type="InParanoid" id="A0A2K1INY9"/>
<organism evidence="2">
    <name type="scientific">Physcomitrium patens</name>
    <name type="common">Spreading-leaved earth moss</name>
    <name type="synonym">Physcomitrella patens</name>
    <dbReference type="NCBI Taxonomy" id="3218"/>
    <lineage>
        <taxon>Eukaryota</taxon>
        <taxon>Viridiplantae</taxon>
        <taxon>Streptophyta</taxon>
        <taxon>Embryophyta</taxon>
        <taxon>Bryophyta</taxon>
        <taxon>Bryophytina</taxon>
        <taxon>Bryopsida</taxon>
        <taxon>Funariidae</taxon>
        <taxon>Funariales</taxon>
        <taxon>Funariaceae</taxon>
        <taxon>Physcomitrium</taxon>
    </lineage>
</organism>
<dbReference type="EnsemblPlants" id="Pp3c22_18280V3.1">
    <property type="protein sequence ID" value="Pp3c22_18280V3.1"/>
    <property type="gene ID" value="Pp3c22_18280"/>
</dbReference>
<evidence type="ECO:0000313" key="4">
    <source>
        <dbReference type="Proteomes" id="UP000006727"/>
    </source>
</evidence>
<dbReference type="Pfam" id="PF05212">
    <property type="entry name" value="DUF707"/>
    <property type="match status" value="1"/>
</dbReference>
<proteinExistence type="predicted"/>
<evidence type="ECO:0000313" key="2">
    <source>
        <dbReference type="EMBL" id="PNR30990.1"/>
    </source>
</evidence>
<dbReference type="EMBL" id="ABEU02000022">
    <property type="protein sequence ID" value="PNR30990.1"/>
    <property type="molecule type" value="Genomic_DNA"/>
</dbReference>
<dbReference type="AlphaFoldDB" id="A0A2K1INY9"/>
<dbReference type="InterPro" id="IPR007877">
    <property type="entry name" value="DUF707"/>
</dbReference>
<feature type="transmembrane region" description="Helical" evidence="1">
    <location>
        <begin position="23"/>
        <end position="43"/>
    </location>
</feature>
<keyword evidence="1" id="KW-0812">Transmembrane</keyword>
<accession>A0A2K1INY9</accession>
<keyword evidence="1" id="KW-1133">Transmembrane helix</keyword>
<evidence type="ECO:0000313" key="3">
    <source>
        <dbReference type="EnsemblPlants" id="Pp3c22_18280V3.1"/>
    </source>
</evidence>
<gene>
    <name evidence="2" type="ORF">PHYPA_027306</name>
</gene>
<reference evidence="2 4" key="1">
    <citation type="journal article" date="2008" name="Science">
        <title>The Physcomitrella genome reveals evolutionary insights into the conquest of land by plants.</title>
        <authorList>
            <person name="Rensing S."/>
            <person name="Lang D."/>
            <person name="Zimmer A."/>
            <person name="Terry A."/>
            <person name="Salamov A."/>
            <person name="Shapiro H."/>
            <person name="Nishiyama T."/>
            <person name="Perroud P.-F."/>
            <person name="Lindquist E."/>
            <person name="Kamisugi Y."/>
            <person name="Tanahashi T."/>
            <person name="Sakakibara K."/>
            <person name="Fujita T."/>
            <person name="Oishi K."/>
            <person name="Shin-I T."/>
            <person name="Kuroki Y."/>
            <person name="Toyoda A."/>
            <person name="Suzuki Y."/>
            <person name="Hashimoto A."/>
            <person name="Yamaguchi K."/>
            <person name="Sugano A."/>
            <person name="Kohara Y."/>
            <person name="Fujiyama A."/>
            <person name="Anterola A."/>
            <person name="Aoki S."/>
            <person name="Ashton N."/>
            <person name="Barbazuk W.B."/>
            <person name="Barker E."/>
            <person name="Bennetzen J."/>
            <person name="Bezanilla M."/>
            <person name="Blankenship R."/>
            <person name="Cho S.H."/>
            <person name="Dutcher S."/>
            <person name="Estelle M."/>
            <person name="Fawcett J.A."/>
            <person name="Gundlach H."/>
            <person name="Hanada K."/>
            <person name="Heyl A."/>
            <person name="Hicks K.A."/>
            <person name="Hugh J."/>
            <person name="Lohr M."/>
            <person name="Mayer K."/>
            <person name="Melkozernov A."/>
            <person name="Murata T."/>
            <person name="Nelson D."/>
            <person name="Pils B."/>
            <person name="Prigge M."/>
            <person name="Reiss B."/>
            <person name="Renner T."/>
            <person name="Rombauts S."/>
            <person name="Rushton P."/>
            <person name="Sanderfoot A."/>
            <person name="Schween G."/>
            <person name="Shiu S.-H."/>
            <person name="Stueber K."/>
            <person name="Theodoulou F.L."/>
            <person name="Tu H."/>
            <person name="Van de Peer Y."/>
            <person name="Verrier P.J."/>
            <person name="Waters E."/>
            <person name="Wood A."/>
            <person name="Yang L."/>
            <person name="Cove D."/>
            <person name="Cuming A."/>
            <person name="Hasebe M."/>
            <person name="Lucas S."/>
            <person name="Mishler D.B."/>
            <person name="Reski R."/>
            <person name="Grigoriev I."/>
            <person name="Quatrano R.S."/>
            <person name="Boore J.L."/>
        </authorList>
    </citation>
    <scope>NUCLEOTIDE SEQUENCE [LARGE SCALE GENOMIC DNA]</scope>
    <source>
        <strain evidence="3 4">cv. Gransden 2004</strain>
    </source>
</reference>
<name>A0A2K1INY9_PHYPA</name>